<dbReference type="NCBIfam" id="TIGR02702">
    <property type="entry name" value="SufR_cyano"/>
    <property type="match status" value="1"/>
</dbReference>
<gene>
    <name evidence="2" type="primary">sufR</name>
    <name evidence="2" type="ORF">D5R40_20260</name>
</gene>
<evidence type="ECO:0000259" key="1">
    <source>
        <dbReference type="Pfam" id="PF08279"/>
    </source>
</evidence>
<dbReference type="PANTHER" id="PTHR38600:SF2">
    <property type="entry name" value="SLL0088 PROTEIN"/>
    <property type="match status" value="1"/>
</dbReference>
<dbReference type="Pfam" id="PF08279">
    <property type="entry name" value="HTH_11"/>
    <property type="match status" value="1"/>
</dbReference>
<dbReference type="PANTHER" id="PTHR38600">
    <property type="entry name" value="TRANSCRIPTIONAL REGULATORY PROTEIN"/>
    <property type="match status" value="1"/>
</dbReference>
<dbReference type="OrthoDB" id="9779950at2"/>
<dbReference type="EMBL" id="RCBY01000128">
    <property type="protein sequence ID" value="RQH35255.1"/>
    <property type="molecule type" value="Genomic_DNA"/>
</dbReference>
<dbReference type="Proteomes" id="UP000269154">
    <property type="component" value="Unassembled WGS sequence"/>
</dbReference>
<dbReference type="InterPro" id="IPR013196">
    <property type="entry name" value="HTH_11"/>
</dbReference>
<organism evidence="2 3">
    <name type="scientific">Okeania hirsuta</name>
    <dbReference type="NCBI Taxonomy" id="1458930"/>
    <lineage>
        <taxon>Bacteria</taxon>
        <taxon>Bacillati</taxon>
        <taxon>Cyanobacteriota</taxon>
        <taxon>Cyanophyceae</taxon>
        <taxon>Oscillatoriophycideae</taxon>
        <taxon>Oscillatoriales</taxon>
        <taxon>Microcoleaceae</taxon>
        <taxon>Okeania</taxon>
    </lineage>
</organism>
<evidence type="ECO:0000313" key="3">
    <source>
        <dbReference type="Proteomes" id="UP000269154"/>
    </source>
</evidence>
<comment type="caution">
    <text evidence="2">The sequence shown here is derived from an EMBL/GenBank/DDBJ whole genome shotgun (WGS) entry which is preliminary data.</text>
</comment>
<dbReference type="InterPro" id="IPR036390">
    <property type="entry name" value="WH_DNA-bd_sf"/>
</dbReference>
<dbReference type="InterPro" id="IPR036388">
    <property type="entry name" value="WH-like_DNA-bd_sf"/>
</dbReference>
<reference evidence="2 3" key="1">
    <citation type="journal article" date="2018" name="ACS Chem. Biol.">
        <title>Ketoreductase domain dysfunction expands chemodiversity: malyngamide biosynthesis in the cyanobacterium Okeania hirsuta.</title>
        <authorList>
            <person name="Moss N.A."/>
            <person name="Leao T."/>
            <person name="Rankin M."/>
            <person name="McCullough T.M."/>
            <person name="Qu P."/>
            <person name="Korobeynikov A."/>
            <person name="Smith J.L."/>
            <person name="Gerwick L."/>
            <person name="Gerwick W.H."/>
        </authorList>
    </citation>
    <scope>NUCLEOTIDE SEQUENCE [LARGE SCALE GENOMIC DNA]</scope>
    <source>
        <strain evidence="2 3">PAB10Feb10-1</strain>
    </source>
</reference>
<keyword evidence="3" id="KW-1185">Reference proteome</keyword>
<dbReference type="Gene3D" id="1.10.10.10">
    <property type="entry name" value="Winged helix-like DNA-binding domain superfamily/Winged helix DNA-binding domain"/>
    <property type="match status" value="1"/>
</dbReference>
<evidence type="ECO:0000313" key="2">
    <source>
        <dbReference type="EMBL" id="RQH35255.1"/>
    </source>
</evidence>
<sequence length="253" mass="28920">MEITQQNSTKQEILQHLMKRTQATALELAESLEISPQAIRRHLKDLEAEGLIIYKSVQTGMGRPQHIYQLTTQGRDRFPHNYDEFAVSFLDTLAETIGQDQLSQVFHKQWQRKAMHYRQLLGTGKVQERVAHLVELRKAEGFMAEWSPVESQEVDERSLKIQNSKVKSDSASSAEIGEPQLPVERYIFMEHNCAISSVAESFPSVCGHELEMFGAVLPDCTVERTHWIVNGEHRCGYLITKRGNREQGTGNRE</sequence>
<dbReference type="CDD" id="cd00090">
    <property type="entry name" value="HTH_ARSR"/>
    <property type="match status" value="1"/>
</dbReference>
<proteinExistence type="predicted"/>
<feature type="domain" description="Helix-turn-helix type 11" evidence="1">
    <location>
        <begin position="10"/>
        <end position="58"/>
    </location>
</feature>
<protein>
    <submittedName>
        <fullName evidence="2">Iron-sulfur cluster biosynthesis transcriptional regulator SufR</fullName>
    </submittedName>
</protein>
<dbReference type="AlphaFoldDB" id="A0A3N6MTS2"/>
<dbReference type="InterPro" id="IPR011991">
    <property type="entry name" value="ArsR-like_HTH"/>
</dbReference>
<name>A0A3N6MTS2_9CYAN</name>
<dbReference type="SUPFAM" id="SSF46785">
    <property type="entry name" value="Winged helix' DNA-binding domain"/>
    <property type="match status" value="1"/>
</dbReference>
<dbReference type="InterPro" id="IPR014075">
    <property type="entry name" value="SUF_FeS_clus_asmb_SufR_cyano"/>
</dbReference>
<accession>A0A3N6MTS2</accession>
<dbReference type="RefSeq" id="WP_124147753.1">
    <property type="nucleotide sequence ID" value="NZ_CAWOKI010000309.1"/>
</dbReference>